<gene>
    <name evidence="2" type="ORF">B296_00047767</name>
</gene>
<dbReference type="EMBL" id="AMZH03009572">
    <property type="protein sequence ID" value="RRT56561.1"/>
    <property type="molecule type" value="Genomic_DNA"/>
</dbReference>
<comment type="caution">
    <text evidence="2">The sequence shown here is derived from an EMBL/GenBank/DDBJ whole genome shotgun (WGS) entry which is preliminary data.</text>
</comment>
<protein>
    <submittedName>
        <fullName evidence="2">Uncharacterized protein</fullName>
    </submittedName>
</protein>
<dbReference type="Proteomes" id="UP000287651">
    <property type="component" value="Unassembled WGS sequence"/>
</dbReference>
<dbReference type="AlphaFoldDB" id="A0A426YY20"/>
<evidence type="ECO:0000313" key="3">
    <source>
        <dbReference type="Proteomes" id="UP000287651"/>
    </source>
</evidence>
<reference evidence="2 3" key="1">
    <citation type="journal article" date="2014" name="Agronomy (Basel)">
        <title>A Draft Genome Sequence for Ensete ventricosum, the Drought-Tolerant Tree Against Hunger.</title>
        <authorList>
            <person name="Harrison J."/>
            <person name="Moore K.A."/>
            <person name="Paszkiewicz K."/>
            <person name="Jones T."/>
            <person name="Grant M."/>
            <person name="Ambacheew D."/>
            <person name="Muzemil S."/>
            <person name="Studholme D.J."/>
        </authorList>
    </citation>
    <scope>NUCLEOTIDE SEQUENCE [LARGE SCALE GENOMIC DNA]</scope>
</reference>
<name>A0A426YY20_ENSVE</name>
<organism evidence="2 3">
    <name type="scientific">Ensete ventricosum</name>
    <name type="common">Abyssinian banana</name>
    <name type="synonym">Musa ensete</name>
    <dbReference type="NCBI Taxonomy" id="4639"/>
    <lineage>
        <taxon>Eukaryota</taxon>
        <taxon>Viridiplantae</taxon>
        <taxon>Streptophyta</taxon>
        <taxon>Embryophyta</taxon>
        <taxon>Tracheophyta</taxon>
        <taxon>Spermatophyta</taxon>
        <taxon>Magnoliopsida</taxon>
        <taxon>Liliopsida</taxon>
        <taxon>Zingiberales</taxon>
        <taxon>Musaceae</taxon>
        <taxon>Ensete</taxon>
    </lineage>
</organism>
<evidence type="ECO:0000313" key="2">
    <source>
        <dbReference type="EMBL" id="RRT56561.1"/>
    </source>
</evidence>
<feature type="region of interest" description="Disordered" evidence="1">
    <location>
        <begin position="59"/>
        <end position="87"/>
    </location>
</feature>
<accession>A0A426YY20</accession>
<sequence>MKENETLKAQLSSKSIAYYKQSVGFGWGLSWMGQLSYEYGYWVALARFQARYPDLEVDSAPFTEKPEDSSVPMETRQEFDDSVPPEE</sequence>
<proteinExistence type="predicted"/>
<evidence type="ECO:0000256" key="1">
    <source>
        <dbReference type="SAM" id="MobiDB-lite"/>
    </source>
</evidence>